<dbReference type="Proteomes" id="UP000290191">
    <property type="component" value="Unassembled WGS sequence"/>
</dbReference>
<comment type="caution">
    <text evidence="1">The sequence shown here is derived from an EMBL/GenBank/DDBJ whole genome shotgun (WGS) entry which is preliminary data.</text>
</comment>
<dbReference type="RefSeq" id="WP_044417032.1">
    <property type="nucleotide sequence ID" value="NZ_CP041070.1"/>
</dbReference>
<dbReference type="OrthoDB" id="9813717at2"/>
<organism evidence="1 2">
    <name type="scientific">Halarcobacter anaerophilus</name>
    <dbReference type="NCBI Taxonomy" id="877500"/>
    <lineage>
        <taxon>Bacteria</taxon>
        <taxon>Pseudomonadati</taxon>
        <taxon>Campylobacterota</taxon>
        <taxon>Epsilonproteobacteria</taxon>
        <taxon>Campylobacterales</taxon>
        <taxon>Arcobacteraceae</taxon>
        <taxon>Halarcobacter</taxon>
    </lineage>
</organism>
<name>A0A4Q0XZM7_9BACT</name>
<keyword evidence="2" id="KW-1185">Reference proteome</keyword>
<dbReference type="EMBL" id="PDKO01000005">
    <property type="protein sequence ID" value="RXJ63176.1"/>
    <property type="molecule type" value="Genomic_DNA"/>
</dbReference>
<dbReference type="AlphaFoldDB" id="A0A4Q0XZM7"/>
<accession>A0A4Q0XZM7</accession>
<proteinExistence type="predicted"/>
<evidence type="ECO:0000313" key="1">
    <source>
        <dbReference type="EMBL" id="RXJ63176.1"/>
    </source>
</evidence>
<reference evidence="1 2" key="1">
    <citation type="submission" date="2017-10" db="EMBL/GenBank/DDBJ databases">
        <title>Genomics of the genus Arcobacter.</title>
        <authorList>
            <person name="Perez-Cataluna A."/>
            <person name="Figueras M.J."/>
        </authorList>
    </citation>
    <scope>NUCLEOTIDE SEQUENCE [LARGE SCALE GENOMIC DNA]</scope>
    <source>
        <strain evidence="1 2">DSM 24636</strain>
    </source>
</reference>
<sequence length="252" mass="28844">MENYIAISKNSKEILNSAHLLQSVQVNALISGEPGVGKKSLSQYIVPKAPIFKAKNLQQDISDNIINLQNCSVIIDKIENITNVDLFINWVNENGIRVIATTLKDELNSKLSELFSITIELPPLKEREEDVKALTQKFSKEASITLDLDQIIPSKLMINISNNAHSLRKSIYFSYLFETIGEDEILMFMENYMYANMQGENSYKDFLYLLEVPILKAANKKYKSQVQMAKHLGLNRITLRKKLDIHKEYLND</sequence>
<evidence type="ECO:0000313" key="2">
    <source>
        <dbReference type="Proteomes" id="UP000290191"/>
    </source>
</evidence>
<dbReference type="PANTHER" id="PTHR32071">
    <property type="entry name" value="TRANSCRIPTIONAL REGULATORY PROTEIN"/>
    <property type="match status" value="1"/>
</dbReference>
<dbReference type="STRING" id="877500.GCA_000935065_01554"/>
<gene>
    <name evidence="1" type="ORF">CRV06_07905</name>
</gene>
<dbReference type="InterPro" id="IPR027417">
    <property type="entry name" value="P-loop_NTPase"/>
</dbReference>
<dbReference type="PANTHER" id="PTHR32071:SF57">
    <property type="entry name" value="C4-DICARBOXYLATE TRANSPORT TRANSCRIPTIONAL REGULATORY PROTEIN DCTD"/>
    <property type="match status" value="1"/>
</dbReference>
<dbReference type="Gene3D" id="3.40.50.300">
    <property type="entry name" value="P-loop containing nucleotide triphosphate hydrolases"/>
    <property type="match status" value="1"/>
</dbReference>
<protein>
    <submittedName>
        <fullName evidence="1">Fis family transcriptional regulator</fullName>
    </submittedName>
</protein>
<dbReference type="SUPFAM" id="SSF52540">
    <property type="entry name" value="P-loop containing nucleoside triphosphate hydrolases"/>
    <property type="match status" value="1"/>
</dbReference>